<dbReference type="STRING" id="2018661.A0A2A2KN45"/>
<keyword evidence="5" id="KW-0804">Transcription</keyword>
<dbReference type="Pfam" id="PF01833">
    <property type="entry name" value="TIG"/>
    <property type="match status" value="1"/>
</dbReference>
<feature type="domain" description="CG-1" evidence="10">
    <location>
        <begin position="16"/>
        <end position="159"/>
    </location>
</feature>
<dbReference type="SUPFAM" id="SSF81296">
    <property type="entry name" value="E set domains"/>
    <property type="match status" value="1"/>
</dbReference>
<proteinExistence type="inferred from homology"/>
<dbReference type="PROSITE" id="PS51437">
    <property type="entry name" value="CG_1"/>
    <property type="match status" value="1"/>
</dbReference>
<dbReference type="InterPro" id="IPR005559">
    <property type="entry name" value="CG-1_dom"/>
</dbReference>
<dbReference type="SMART" id="SM01076">
    <property type="entry name" value="CG-1"/>
    <property type="match status" value="1"/>
</dbReference>
<evidence type="ECO:0000256" key="9">
    <source>
        <dbReference type="SAM" id="MobiDB-lite"/>
    </source>
</evidence>
<protein>
    <recommendedName>
        <fullName evidence="10">CG-1 domain-containing protein</fullName>
    </recommendedName>
</protein>
<accession>A0A2A2KN45</accession>
<dbReference type="GO" id="GO:0003712">
    <property type="term" value="F:transcription coregulator activity"/>
    <property type="evidence" value="ECO:0007669"/>
    <property type="project" value="TreeGrafter"/>
</dbReference>
<organism evidence="11 12">
    <name type="scientific">Diploscapter pachys</name>
    <dbReference type="NCBI Taxonomy" id="2018661"/>
    <lineage>
        <taxon>Eukaryota</taxon>
        <taxon>Metazoa</taxon>
        <taxon>Ecdysozoa</taxon>
        <taxon>Nematoda</taxon>
        <taxon>Chromadorea</taxon>
        <taxon>Rhabditida</taxon>
        <taxon>Rhabditina</taxon>
        <taxon>Rhabditomorpha</taxon>
        <taxon>Rhabditoidea</taxon>
        <taxon>Rhabditidae</taxon>
        <taxon>Diploscapter</taxon>
    </lineage>
</organism>
<dbReference type="OrthoDB" id="10254686at2759"/>
<dbReference type="GO" id="GO:0005634">
    <property type="term" value="C:nucleus"/>
    <property type="evidence" value="ECO:0007669"/>
    <property type="project" value="UniProtKB-SubCell"/>
</dbReference>
<gene>
    <name evidence="11" type="ORF">WR25_17818</name>
</gene>
<dbReference type="PROSITE" id="PS50297">
    <property type="entry name" value="ANK_REP_REGION"/>
    <property type="match status" value="1"/>
</dbReference>
<keyword evidence="4" id="KW-0010">Activator</keyword>
<keyword evidence="6" id="KW-0539">Nucleus</keyword>
<evidence type="ECO:0000256" key="8">
    <source>
        <dbReference type="PROSITE-ProRule" id="PRU00023"/>
    </source>
</evidence>
<comment type="subcellular location">
    <subcellularLocation>
        <location evidence="1">Nucleus</location>
    </subcellularLocation>
</comment>
<dbReference type="PANTHER" id="PTHR23335">
    <property type="entry name" value="CALMODULIN-BINDING TRANSCRIPTION ACTIVATOR CAMTA"/>
    <property type="match status" value="1"/>
</dbReference>
<evidence type="ECO:0000256" key="3">
    <source>
        <dbReference type="ARBA" id="ARBA00023043"/>
    </source>
</evidence>
<evidence type="ECO:0000313" key="11">
    <source>
        <dbReference type="EMBL" id="PAV75426.1"/>
    </source>
</evidence>
<dbReference type="GO" id="GO:0003690">
    <property type="term" value="F:double-stranded DNA binding"/>
    <property type="evidence" value="ECO:0007669"/>
    <property type="project" value="TreeGrafter"/>
</dbReference>
<dbReference type="PROSITE" id="PS50088">
    <property type="entry name" value="ANK_REPEAT"/>
    <property type="match status" value="1"/>
</dbReference>
<dbReference type="AlphaFoldDB" id="A0A2A2KN45"/>
<evidence type="ECO:0000256" key="6">
    <source>
        <dbReference type="ARBA" id="ARBA00023242"/>
    </source>
</evidence>
<dbReference type="SMART" id="SM00248">
    <property type="entry name" value="ANK"/>
    <property type="match status" value="2"/>
</dbReference>
<dbReference type="InterPro" id="IPR002110">
    <property type="entry name" value="Ankyrin_rpt"/>
</dbReference>
<feature type="repeat" description="ANK" evidence="8">
    <location>
        <begin position="473"/>
        <end position="495"/>
    </location>
</feature>
<evidence type="ECO:0000256" key="4">
    <source>
        <dbReference type="ARBA" id="ARBA00023159"/>
    </source>
</evidence>
<feature type="compositionally biased region" description="Low complexity" evidence="9">
    <location>
        <begin position="720"/>
        <end position="731"/>
    </location>
</feature>
<comment type="similarity">
    <text evidence="2">Belongs to the CAMTA family.</text>
</comment>
<dbReference type="Gene3D" id="1.25.40.20">
    <property type="entry name" value="Ankyrin repeat-containing domain"/>
    <property type="match status" value="1"/>
</dbReference>
<evidence type="ECO:0000256" key="7">
    <source>
        <dbReference type="ARBA" id="ARBA00029480"/>
    </source>
</evidence>
<dbReference type="InterPro" id="IPR013783">
    <property type="entry name" value="Ig-like_fold"/>
</dbReference>
<reference evidence="11 12" key="1">
    <citation type="journal article" date="2017" name="Curr. Biol.">
        <title>Genome architecture and evolution of a unichromosomal asexual nematode.</title>
        <authorList>
            <person name="Fradin H."/>
            <person name="Zegar C."/>
            <person name="Gutwein M."/>
            <person name="Lucas J."/>
            <person name="Kovtun M."/>
            <person name="Corcoran D."/>
            <person name="Baugh L.R."/>
            <person name="Kiontke K."/>
            <person name="Gunsalus K."/>
            <person name="Fitch D.H."/>
            <person name="Piano F."/>
        </authorList>
    </citation>
    <scope>NUCLEOTIDE SEQUENCE [LARGE SCALE GENOMIC DNA]</scope>
    <source>
        <strain evidence="11">PF1309</strain>
    </source>
</reference>
<feature type="region of interest" description="Disordered" evidence="9">
    <location>
        <begin position="715"/>
        <end position="766"/>
    </location>
</feature>
<keyword evidence="3 8" id="KW-0040">ANK repeat</keyword>
<dbReference type="InterPro" id="IPR036770">
    <property type="entry name" value="Ankyrin_rpt-contain_sf"/>
</dbReference>
<feature type="compositionally biased region" description="Polar residues" evidence="9">
    <location>
        <begin position="738"/>
        <end position="766"/>
    </location>
</feature>
<dbReference type="CDD" id="cd00102">
    <property type="entry name" value="IPT"/>
    <property type="match status" value="1"/>
</dbReference>
<feature type="region of interest" description="Disordered" evidence="9">
    <location>
        <begin position="146"/>
        <end position="171"/>
    </location>
</feature>
<name>A0A2A2KN45_9BILA</name>
<dbReference type="Pfam" id="PF03859">
    <property type="entry name" value="CG-1"/>
    <property type="match status" value="1"/>
</dbReference>
<evidence type="ECO:0000256" key="2">
    <source>
        <dbReference type="ARBA" id="ARBA00008267"/>
    </source>
</evidence>
<evidence type="ECO:0000256" key="5">
    <source>
        <dbReference type="ARBA" id="ARBA00023163"/>
    </source>
</evidence>
<evidence type="ECO:0000259" key="10">
    <source>
        <dbReference type="PROSITE" id="PS51437"/>
    </source>
</evidence>
<comment type="caution">
    <text evidence="11">The sequence shown here is derived from an EMBL/GenBank/DDBJ whole genome shotgun (WGS) entry which is preliminary data.</text>
</comment>
<feature type="region of interest" description="Disordered" evidence="9">
    <location>
        <begin position="567"/>
        <end position="604"/>
    </location>
</feature>
<evidence type="ECO:0000313" key="12">
    <source>
        <dbReference type="Proteomes" id="UP000218231"/>
    </source>
</evidence>
<dbReference type="InterPro" id="IPR002909">
    <property type="entry name" value="IPT_dom"/>
</dbReference>
<dbReference type="Proteomes" id="UP000218231">
    <property type="component" value="Unassembled WGS sequence"/>
</dbReference>
<dbReference type="GO" id="GO:0006357">
    <property type="term" value="P:regulation of transcription by RNA polymerase II"/>
    <property type="evidence" value="ECO:0007669"/>
    <property type="project" value="TreeGrafter"/>
</dbReference>
<sequence length="766" mass="85939">MAVDQHQHIQPPDPCCSFSWQPVNPKWNTNQEIYQILCNARMHPEIFTNTVIERPASGTQLLFARHDGNWFKNDGYEWRRRKGGRLIREDHMDLKVDSLLANSLYPNPTQLAAQLAPIYRYSLENNIIQQVSEEIVNTLHSLQSEQVQHQQQTGSSHSTSSSNRHLERRNSCSSAFRKGLSSLALRRQPSTFSDSIDVNFAGLTPNSCSCGNERQPIVGISGNHRNSLDVANLHNASSSPSGATTKSSNLDEESLCLQQSISGSPVPASQTQFSSNQTPITDITPISGSSKGGTKVLIIGSFFMKGHEYSVQFGERRVPARLVQVGVLSLFSPPSTSSKTVPLIVYCNNQQVSTSSEFTYMDDATSSNTDSLQNLLDRIQILLSALYPFDNSYNEPLSYVDESALLRLLERKSQSNQNQRSSNLSLLNSNLLSRTVFHYAALLNYPNLIRFLLNLRTSFGYNRELNPLSRDVEGLTALHLAMRMGHLECAKIIIKECRESLDVLDDRGRTPGDLAGDEKMRRLAEKQNFINVHEKSSKEDHVSPTELWVMTNGETVTREHLLLKERVPLQKSPMGEEPVSSFSMLSDADGNEGQPGNDRGNWRDDTPLHVEISMDTNVFVPDSPKMADLFEAVTSPGIEITDVDRERMAQLAKQIIEAIPPRIKNQESMSLIEDDISNAFYHNHYNSPLLSQHGPNQVSEFDNFFDHEYSHHRYDHTDNSSSLSAQPSGSSFDHNRLHPNTTRDGSFSNESSRANTFESTSFDFDK</sequence>
<dbReference type="Pfam" id="PF12796">
    <property type="entry name" value="Ank_2"/>
    <property type="match status" value="1"/>
</dbReference>
<evidence type="ECO:0000256" key="1">
    <source>
        <dbReference type="ARBA" id="ARBA00004123"/>
    </source>
</evidence>
<dbReference type="SUPFAM" id="SSF48403">
    <property type="entry name" value="Ankyrin repeat"/>
    <property type="match status" value="1"/>
</dbReference>
<comment type="subunit">
    <text evidence="7">May interact with calmodulin.</text>
</comment>
<dbReference type="PANTHER" id="PTHR23335:SF1">
    <property type="entry name" value="CALMODULIN-BINDING TRANSCRIPTION ACTIVATOR, ISOFORM F"/>
    <property type="match status" value="1"/>
</dbReference>
<dbReference type="EMBL" id="LIAE01008114">
    <property type="protein sequence ID" value="PAV75426.1"/>
    <property type="molecule type" value="Genomic_DNA"/>
</dbReference>
<keyword evidence="12" id="KW-1185">Reference proteome</keyword>
<feature type="region of interest" description="Disordered" evidence="9">
    <location>
        <begin position="267"/>
        <end position="286"/>
    </location>
</feature>
<dbReference type="InterPro" id="IPR014756">
    <property type="entry name" value="Ig_E-set"/>
</dbReference>
<dbReference type="Gene3D" id="2.60.40.10">
    <property type="entry name" value="Immunoglobulins"/>
    <property type="match status" value="1"/>
</dbReference>
<feature type="compositionally biased region" description="Low complexity" evidence="9">
    <location>
        <begin position="146"/>
        <end position="162"/>
    </location>
</feature>